<dbReference type="GO" id="GO:0045505">
    <property type="term" value="F:dynein intermediate chain binding"/>
    <property type="evidence" value="ECO:0007669"/>
    <property type="project" value="InterPro"/>
</dbReference>
<keyword evidence="4" id="KW-1185">Reference proteome</keyword>
<name>A0A7J6KJ14_PERCH</name>
<feature type="non-terminal residue" evidence="3">
    <location>
        <position position="190"/>
    </location>
</feature>
<evidence type="ECO:0000313" key="3">
    <source>
        <dbReference type="EMBL" id="KAF4646950.1"/>
    </source>
</evidence>
<feature type="coiled-coil region" evidence="2">
    <location>
        <begin position="44"/>
        <end position="71"/>
    </location>
</feature>
<organism evidence="3 4">
    <name type="scientific">Perkinsus chesapeaki</name>
    <name type="common">Clam parasite</name>
    <name type="synonym">Perkinsus andrewsi</name>
    <dbReference type="NCBI Taxonomy" id="330153"/>
    <lineage>
        <taxon>Eukaryota</taxon>
        <taxon>Sar</taxon>
        <taxon>Alveolata</taxon>
        <taxon>Perkinsozoa</taxon>
        <taxon>Perkinsea</taxon>
        <taxon>Perkinsida</taxon>
        <taxon>Perkinsidae</taxon>
        <taxon>Perkinsus</taxon>
    </lineage>
</organism>
<dbReference type="GO" id="GO:0007018">
    <property type="term" value="P:microtubule-based movement"/>
    <property type="evidence" value="ECO:0007669"/>
    <property type="project" value="InterPro"/>
</dbReference>
<dbReference type="InterPro" id="IPR026983">
    <property type="entry name" value="DHC"/>
</dbReference>
<comment type="similarity">
    <text evidence="1">Belongs to the dynein heavy chain family.</text>
</comment>
<evidence type="ECO:0000256" key="2">
    <source>
        <dbReference type="SAM" id="Coils"/>
    </source>
</evidence>
<proteinExistence type="inferred from homology"/>
<keyword evidence="2" id="KW-0175">Coiled coil</keyword>
<dbReference type="OrthoDB" id="409839at2759"/>
<protein>
    <submittedName>
        <fullName evidence="3">Uncharacterized protein</fullName>
    </submittedName>
</protein>
<dbReference type="EMBL" id="JAAPAO010002980">
    <property type="protein sequence ID" value="KAF4646950.1"/>
    <property type="molecule type" value="Genomic_DNA"/>
</dbReference>
<sequence length="190" mass="22051">LDEKLDSFETSKQIGALLLRPDSLSKSLKNLANEWKVAFSKQLHMKARDQLEALTEQIKSTAKRMNRTVEDGDIDALGYVMKTLNDVRRKQSEIELEFGPITHMYAILDTYLPSNVMDKDEQDARSMLKSNWLKLVEESEKRQQELSLKQAEYKKTLIQTVNNFKKDVRDFRKNYEMHGPMVNGIAPREA</sequence>
<evidence type="ECO:0000256" key="1">
    <source>
        <dbReference type="ARBA" id="ARBA00008887"/>
    </source>
</evidence>
<dbReference type="PANTHER" id="PTHR46532">
    <property type="entry name" value="MALE FERTILITY FACTOR KL5"/>
    <property type="match status" value="1"/>
</dbReference>
<gene>
    <name evidence="3" type="ORF">FOL47_005323</name>
</gene>
<dbReference type="Proteomes" id="UP000591131">
    <property type="component" value="Unassembled WGS sequence"/>
</dbReference>
<evidence type="ECO:0000313" key="4">
    <source>
        <dbReference type="Proteomes" id="UP000591131"/>
    </source>
</evidence>
<feature type="non-terminal residue" evidence="3">
    <location>
        <position position="1"/>
    </location>
</feature>
<reference evidence="3 4" key="1">
    <citation type="submission" date="2020-04" db="EMBL/GenBank/DDBJ databases">
        <title>Perkinsus chesapeaki whole genome sequence.</title>
        <authorList>
            <person name="Bogema D.R."/>
        </authorList>
    </citation>
    <scope>NUCLEOTIDE SEQUENCE [LARGE SCALE GENOMIC DNA]</scope>
    <source>
        <strain evidence="3">ATCC PRA-425</strain>
    </source>
</reference>
<comment type="caution">
    <text evidence="3">The sequence shown here is derived from an EMBL/GenBank/DDBJ whole genome shotgun (WGS) entry which is preliminary data.</text>
</comment>
<dbReference type="PANTHER" id="PTHR46532:SF4">
    <property type="entry name" value="AAA+ ATPASE DOMAIN-CONTAINING PROTEIN"/>
    <property type="match status" value="1"/>
</dbReference>
<dbReference type="AlphaFoldDB" id="A0A7J6KJ14"/>
<accession>A0A7J6KJ14</accession>
<dbReference type="GO" id="GO:0005858">
    <property type="term" value="C:axonemal dynein complex"/>
    <property type="evidence" value="ECO:0007669"/>
    <property type="project" value="TreeGrafter"/>
</dbReference>
<dbReference type="GO" id="GO:0051959">
    <property type="term" value="F:dynein light intermediate chain binding"/>
    <property type="evidence" value="ECO:0007669"/>
    <property type="project" value="InterPro"/>
</dbReference>